<evidence type="ECO:0000313" key="1">
    <source>
        <dbReference type="EMBL" id="CDG97394.1"/>
    </source>
</evidence>
<comment type="caution">
    <text evidence="1">The sequence shown here is derived from an EMBL/GenBank/DDBJ whole genome shotgun (WGS) entry which is preliminary data.</text>
</comment>
<gene>
    <name evidence="1" type="ORF">XBP1_260007</name>
</gene>
<proteinExistence type="predicted"/>
<accession>A0A077NEX0</accession>
<protein>
    <submittedName>
        <fullName evidence="1">Uncharacterized protein</fullName>
    </submittedName>
</protein>
<reference evidence="1" key="1">
    <citation type="submission" date="2013-07" db="EMBL/GenBank/DDBJ databases">
        <title>Sub-species coevolution in mutualistic symbiosis.</title>
        <authorList>
            <person name="Murfin K."/>
            <person name="Klassen J."/>
            <person name="Lee M."/>
            <person name="Forst S."/>
            <person name="Stock P."/>
            <person name="Goodrich-Blair H."/>
        </authorList>
    </citation>
    <scope>NUCLEOTIDE SEQUENCE [LARGE SCALE GENOMIC DNA]</scope>
    <source>
        <strain evidence="1">Puntauvense</strain>
    </source>
</reference>
<dbReference type="Proteomes" id="UP000028511">
    <property type="component" value="Unassembled WGS sequence"/>
</dbReference>
<sequence>MLDTFYPRVVCVRTELILFATRFKWVLVPRNDVVRTLFPYHFAGISLSRTITDTYLDIRDVRCLHLKEGKEYAVAASSERLT</sequence>
<evidence type="ECO:0000313" key="2">
    <source>
        <dbReference type="Proteomes" id="UP000028511"/>
    </source>
</evidence>
<dbReference type="AlphaFoldDB" id="A0A077NEX0"/>
<organism evidence="1 2">
    <name type="scientific">Xenorhabdus bovienii str. puntauvense</name>
    <dbReference type="NCBI Taxonomy" id="1398201"/>
    <lineage>
        <taxon>Bacteria</taxon>
        <taxon>Pseudomonadati</taxon>
        <taxon>Pseudomonadota</taxon>
        <taxon>Gammaproteobacteria</taxon>
        <taxon>Enterobacterales</taxon>
        <taxon>Morganellaceae</taxon>
        <taxon>Xenorhabdus</taxon>
    </lineage>
</organism>
<dbReference type="EMBL" id="CBSW010000179">
    <property type="protein sequence ID" value="CDG97394.1"/>
    <property type="molecule type" value="Genomic_DNA"/>
</dbReference>
<dbReference type="HOGENOM" id="CLU_2703981_0_0_6"/>
<name>A0A077NEX0_XENBV</name>